<feature type="compositionally biased region" description="Acidic residues" evidence="1">
    <location>
        <begin position="9"/>
        <end position="18"/>
    </location>
</feature>
<name>A0A5B8WPE7_9CAUD</name>
<keyword evidence="2" id="KW-0812">Transmembrane</keyword>
<dbReference type="GeneID" id="77936420"/>
<protein>
    <submittedName>
        <fullName evidence="3">Membrane protein</fullName>
    </submittedName>
</protein>
<dbReference type="RefSeq" id="YP_010660424.1">
    <property type="nucleotide sequence ID" value="NC_070877.1"/>
</dbReference>
<evidence type="ECO:0000256" key="2">
    <source>
        <dbReference type="SAM" id="Phobius"/>
    </source>
</evidence>
<keyword evidence="2" id="KW-0472">Membrane</keyword>
<proteinExistence type="predicted"/>
<feature type="transmembrane region" description="Helical" evidence="2">
    <location>
        <begin position="30"/>
        <end position="54"/>
    </location>
</feature>
<evidence type="ECO:0000313" key="4">
    <source>
        <dbReference type="Proteomes" id="UP000321915"/>
    </source>
</evidence>
<keyword evidence="2" id="KW-1133">Transmembrane helix</keyword>
<evidence type="ECO:0000313" key="3">
    <source>
        <dbReference type="EMBL" id="QED11548.1"/>
    </source>
</evidence>
<keyword evidence="4" id="KW-1185">Reference proteome</keyword>
<evidence type="ECO:0000256" key="1">
    <source>
        <dbReference type="SAM" id="MobiDB-lite"/>
    </source>
</evidence>
<dbReference type="Proteomes" id="UP000321915">
    <property type="component" value="Segment"/>
</dbReference>
<sequence>MDTIHEETLSVEENESDDEVRPLTTEEKVLLAKAIGTAAFIGAAAIYGTAVASYQAGRHLTIKILEHYSKKKEESTN</sequence>
<dbReference type="KEGG" id="vg:77936420"/>
<organism evidence="3 4">
    <name type="scientific">Arthrobacter phage Qui</name>
    <dbReference type="NCBI Taxonomy" id="2603260"/>
    <lineage>
        <taxon>Viruses</taxon>
        <taxon>Duplodnaviria</taxon>
        <taxon>Heunggongvirae</taxon>
        <taxon>Uroviricota</taxon>
        <taxon>Caudoviricetes</taxon>
        <taxon>Quivirus</taxon>
        <taxon>Quivirus qui</taxon>
    </lineage>
</organism>
<accession>A0A5B8WPE7</accession>
<gene>
    <name evidence="3" type="primary">58</name>
    <name evidence="3" type="ORF">SEA_QUI_58</name>
</gene>
<dbReference type="EMBL" id="MN183282">
    <property type="protein sequence ID" value="QED11548.1"/>
    <property type="molecule type" value="Genomic_DNA"/>
</dbReference>
<reference evidence="3 4" key="1">
    <citation type="submission" date="2019-07" db="EMBL/GenBank/DDBJ databases">
        <authorList>
            <person name="Abdullah A."/>
            <person name="Lima G.C."/>
            <person name="Cuneo C.K."/>
            <person name="Ennest D.C."/>
            <person name="Fritz K.J."/>
            <person name="Johnson B.T."/>
            <person name="Larson S.M."/>
            <person name="Lemunyete M.N."/>
            <person name="Murray M.B."/>
            <person name="Osmond D.E."/>
            <person name="Patras K.A."/>
            <person name="Ransibrahmanakul S."/>
            <person name="Simpson K.A."/>
            <person name="Thull B.S."/>
            <person name="Wetzel S."/>
            <person name="Bonilla J.A."/>
            <person name="Klyczek K."/>
            <person name="Garlena R.A."/>
            <person name="Russell D.A."/>
            <person name="Pope W.H."/>
            <person name="Jacobs-Sera D."/>
            <person name="Hatfull G.F."/>
        </authorList>
    </citation>
    <scope>NUCLEOTIDE SEQUENCE [LARGE SCALE GENOMIC DNA]</scope>
</reference>
<feature type="region of interest" description="Disordered" evidence="1">
    <location>
        <begin position="1"/>
        <end position="22"/>
    </location>
</feature>